<evidence type="ECO:0000313" key="13">
    <source>
        <dbReference type="Proteomes" id="UP000198615"/>
    </source>
</evidence>
<sequence>MADNPVTEPRSRRRFSDATALAAALRPSYPVYCFRPHKVRAVARHFVETFPGKVVYAVKCNIEPRVLGWLAEAGVTAFDTASLTEIAAVRERLPDADALFMHPVKSRAAILAADRVYDVSTYCVDSMAELEKVLQVARRRDLKIFVRVATPGGGAAFELSIKFGATQAEAVEILDRVAEEGLQAGIAFHIGSQCLNPRAFRTAFAVIADVWRGTKADVREIDVGGGFPVAYAGQPVPPLEDFVTEIVEGRREAGIDEDVALLCEPGRALVADGCSMLCQVHLRKGDRLYLNDGVYGNLSEPYWSRVRLPARLIRPEGINGGVSDAPLQDFTIFGPTCDGNDLLPTPFRLPADVSEGDWIEVGQIGAYGAALATRFNGFFADAQVELADEPPDTA</sequence>
<protein>
    <recommendedName>
        <fullName evidence="6">ornithine decarboxylase</fullName>
        <ecNumber evidence="6">4.1.1.17</ecNumber>
    </recommendedName>
</protein>
<feature type="active site" description="Proton donor" evidence="8">
    <location>
        <position position="337"/>
    </location>
</feature>
<dbReference type="GO" id="GO:0005737">
    <property type="term" value="C:cytoplasm"/>
    <property type="evidence" value="ECO:0007669"/>
    <property type="project" value="TreeGrafter"/>
</dbReference>
<evidence type="ECO:0000256" key="2">
    <source>
        <dbReference type="ARBA" id="ARBA00008872"/>
    </source>
</evidence>
<accession>A0A8G2EWQ0</accession>
<evidence type="ECO:0000259" key="10">
    <source>
        <dbReference type="Pfam" id="PF00278"/>
    </source>
</evidence>
<dbReference type="AlphaFoldDB" id="A0A8G2EWQ0"/>
<dbReference type="GO" id="GO:0004586">
    <property type="term" value="F:ornithine decarboxylase activity"/>
    <property type="evidence" value="ECO:0007669"/>
    <property type="project" value="UniProtKB-EC"/>
</dbReference>
<dbReference type="PROSITE" id="PS00878">
    <property type="entry name" value="ODR_DC_2_1"/>
    <property type="match status" value="1"/>
</dbReference>
<dbReference type="PROSITE" id="PS00879">
    <property type="entry name" value="ODR_DC_2_2"/>
    <property type="match status" value="1"/>
</dbReference>
<dbReference type="InterPro" id="IPR002433">
    <property type="entry name" value="Orn_de-COase"/>
</dbReference>
<dbReference type="InterPro" id="IPR000183">
    <property type="entry name" value="Orn/DAP/Arg_de-COase"/>
</dbReference>
<feature type="modified residue" description="N6-(pyridoxal phosphate)lysine" evidence="8">
    <location>
        <position position="59"/>
    </location>
</feature>
<feature type="domain" description="Orn/DAP/Arg decarboxylase 2 C-terminal" evidence="10">
    <location>
        <begin position="273"/>
        <end position="365"/>
    </location>
</feature>
<dbReference type="InterPro" id="IPR022643">
    <property type="entry name" value="De-COase2_C"/>
</dbReference>
<evidence type="ECO:0000256" key="9">
    <source>
        <dbReference type="RuleBase" id="RU003737"/>
    </source>
</evidence>
<comment type="similarity">
    <text evidence="2 9">Belongs to the Orn/Lys/Arg decarboxylase class-II family.</text>
</comment>
<dbReference type="InterPro" id="IPR022653">
    <property type="entry name" value="De-COase2_pyr-phos_BS"/>
</dbReference>
<gene>
    <name evidence="12" type="ORF">SAMN05660686_04249</name>
</gene>
<keyword evidence="3 8" id="KW-0663">Pyridoxal phosphate</keyword>
<comment type="catalytic activity">
    <reaction evidence="7">
        <text>L-ornithine + H(+) = putrescine + CO2</text>
        <dbReference type="Rhea" id="RHEA:22964"/>
        <dbReference type="ChEBI" id="CHEBI:15378"/>
        <dbReference type="ChEBI" id="CHEBI:16526"/>
        <dbReference type="ChEBI" id="CHEBI:46911"/>
        <dbReference type="ChEBI" id="CHEBI:326268"/>
        <dbReference type="EC" id="4.1.1.17"/>
    </reaction>
</comment>
<organism evidence="12 13">
    <name type="scientific">Thalassobaculum litoreum DSM 18839</name>
    <dbReference type="NCBI Taxonomy" id="1123362"/>
    <lineage>
        <taxon>Bacteria</taxon>
        <taxon>Pseudomonadati</taxon>
        <taxon>Pseudomonadota</taxon>
        <taxon>Alphaproteobacteria</taxon>
        <taxon>Rhodospirillales</taxon>
        <taxon>Thalassobaculaceae</taxon>
        <taxon>Thalassobaculum</taxon>
    </lineage>
</organism>
<feature type="domain" description="Orn/DAP/Arg decarboxylase 2 N-terminal" evidence="11">
    <location>
        <begin position="39"/>
        <end position="271"/>
    </location>
</feature>
<evidence type="ECO:0000256" key="1">
    <source>
        <dbReference type="ARBA" id="ARBA00001933"/>
    </source>
</evidence>
<dbReference type="OrthoDB" id="9802147at2"/>
<reference evidence="12 13" key="1">
    <citation type="submission" date="2016-10" db="EMBL/GenBank/DDBJ databases">
        <authorList>
            <person name="Varghese N."/>
            <person name="Submissions S."/>
        </authorList>
    </citation>
    <scope>NUCLEOTIDE SEQUENCE [LARGE SCALE GENOMIC DNA]</scope>
    <source>
        <strain evidence="12 13">DSM 18839</strain>
    </source>
</reference>
<keyword evidence="13" id="KW-1185">Reference proteome</keyword>
<dbReference type="GO" id="GO:0033387">
    <property type="term" value="P:putrescine biosynthetic process from arginine, via ornithine"/>
    <property type="evidence" value="ECO:0007669"/>
    <property type="project" value="TreeGrafter"/>
</dbReference>
<comment type="pathway">
    <text evidence="5">Amine and polyamine biosynthesis; putrescine biosynthesis via L-ornithine pathway; putrescine from L-ornithine: step 1/1.</text>
</comment>
<dbReference type="InterPro" id="IPR022644">
    <property type="entry name" value="De-COase2_N"/>
</dbReference>
<dbReference type="PANTHER" id="PTHR11482">
    <property type="entry name" value="ARGININE/DIAMINOPIMELATE/ORNITHINE DECARBOXYLASE"/>
    <property type="match status" value="1"/>
</dbReference>
<evidence type="ECO:0000259" key="11">
    <source>
        <dbReference type="Pfam" id="PF02784"/>
    </source>
</evidence>
<dbReference type="PRINTS" id="PR01179">
    <property type="entry name" value="ODADCRBXLASE"/>
</dbReference>
<comment type="caution">
    <text evidence="12">The sequence shown here is derived from an EMBL/GenBank/DDBJ whole genome shotgun (WGS) entry which is preliminary data.</text>
</comment>
<dbReference type="EMBL" id="FNBW01000016">
    <property type="protein sequence ID" value="SDG39533.1"/>
    <property type="molecule type" value="Genomic_DNA"/>
</dbReference>
<dbReference type="PANTHER" id="PTHR11482:SF6">
    <property type="entry name" value="ORNITHINE DECARBOXYLASE 1-RELATED"/>
    <property type="match status" value="1"/>
</dbReference>
<evidence type="ECO:0000256" key="8">
    <source>
        <dbReference type="PIRSR" id="PIRSR600183-50"/>
    </source>
</evidence>
<dbReference type="Pfam" id="PF02784">
    <property type="entry name" value="Orn_Arg_deC_N"/>
    <property type="match status" value="1"/>
</dbReference>
<proteinExistence type="inferred from homology"/>
<evidence type="ECO:0000256" key="7">
    <source>
        <dbReference type="ARBA" id="ARBA00049127"/>
    </source>
</evidence>
<evidence type="ECO:0000256" key="3">
    <source>
        <dbReference type="ARBA" id="ARBA00022898"/>
    </source>
</evidence>
<dbReference type="InterPro" id="IPR029066">
    <property type="entry name" value="PLP-binding_barrel"/>
</dbReference>
<keyword evidence="4" id="KW-0456">Lyase</keyword>
<dbReference type="EC" id="4.1.1.17" evidence="6"/>
<dbReference type="Pfam" id="PF00278">
    <property type="entry name" value="Orn_DAP_Arg_deC"/>
    <property type="match status" value="1"/>
</dbReference>
<dbReference type="SUPFAM" id="SSF51419">
    <property type="entry name" value="PLP-binding barrel"/>
    <property type="match status" value="1"/>
</dbReference>
<dbReference type="InterPro" id="IPR022657">
    <property type="entry name" value="De-COase2_CS"/>
</dbReference>
<evidence type="ECO:0000256" key="6">
    <source>
        <dbReference type="ARBA" id="ARBA00034138"/>
    </source>
</evidence>
<comment type="cofactor">
    <cofactor evidence="1 8">
        <name>pyridoxal 5'-phosphate</name>
        <dbReference type="ChEBI" id="CHEBI:597326"/>
    </cofactor>
</comment>
<name>A0A8G2EWQ0_9PROT</name>
<dbReference type="PRINTS" id="PR01182">
    <property type="entry name" value="ORNDCRBXLASE"/>
</dbReference>
<dbReference type="Proteomes" id="UP000198615">
    <property type="component" value="Unassembled WGS sequence"/>
</dbReference>
<dbReference type="Gene3D" id="3.20.20.10">
    <property type="entry name" value="Alanine racemase"/>
    <property type="match status" value="1"/>
</dbReference>
<evidence type="ECO:0000256" key="4">
    <source>
        <dbReference type="ARBA" id="ARBA00023239"/>
    </source>
</evidence>
<dbReference type="InterPro" id="IPR009006">
    <property type="entry name" value="Ala_racemase/Decarboxylase_C"/>
</dbReference>
<evidence type="ECO:0000256" key="5">
    <source>
        <dbReference type="ARBA" id="ARBA00034115"/>
    </source>
</evidence>
<dbReference type="Gene3D" id="2.40.37.10">
    <property type="entry name" value="Lyase, Ornithine Decarboxylase, Chain A, domain 1"/>
    <property type="match status" value="1"/>
</dbReference>
<dbReference type="SUPFAM" id="SSF50621">
    <property type="entry name" value="Alanine racemase C-terminal domain-like"/>
    <property type="match status" value="1"/>
</dbReference>
<evidence type="ECO:0000313" key="12">
    <source>
        <dbReference type="EMBL" id="SDG39533.1"/>
    </source>
</evidence>
<dbReference type="RefSeq" id="WP_093153614.1">
    <property type="nucleotide sequence ID" value="NZ_FNBW01000016.1"/>
</dbReference>